<dbReference type="InterPro" id="IPR027417">
    <property type="entry name" value="P-loop_NTPase"/>
</dbReference>
<dbReference type="STRING" id="1293036.GCA_001315825_02555"/>
<dbReference type="KEGG" id="mhk:DFR87_00360"/>
<dbReference type="GeneID" id="36833748"/>
<dbReference type="OrthoDB" id="34010at2157"/>
<name>A0A2U9IR08_9CREN</name>
<evidence type="ECO:0000313" key="1">
    <source>
        <dbReference type="EMBL" id="AWR98414.1"/>
    </source>
</evidence>
<dbReference type="AlphaFoldDB" id="A0A2U9IR08"/>
<keyword evidence="2" id="KW-1185">Reference proteome</keyword>
<protein>
    <submittedName>
        <fullName evidence="1">AAA family ATPase</fullName>
    </submittedName>
</protein>
<dbReference type="RefSeq" id="WP_110368661.1">
    <property type="nucleotide sequence ID" value="NZ_CP029287.2"/>
</dbReference>
<dbReference type="Proteomes" id="UP000247586">
    <property type="component" value="Chromosome"/>
</dbReference>
<reference evidence="1" key="1">
    <citation type="submission" date="2018-05" db="EMBL/GenBank/DDBJ databases">
        <title>Complete Genome Sequences of Extremely Thermoacidophilic, Metal-Mobilizing Type-Strain Members of the Archaeal Family Sulfolobaceae: Acidianus brierleyi DSM-1651T, Acidianus sulfidivorans DSM-18786T, Metallosphaera hakonensis DSM-7519T, and Metallosphaera prunae DSM-10039T.</title>
        <authorList>
            <person name="Counts J.A."/>
            <person name="Kelly R.M."/>
        </authorList>
    </citation>
    <scope>NUCLEOTIDE SEQUENCE [LARGE SCALE GENOMIC DNA]</scope>
    <source>
        <strain evidence="1">HO1-1</strain>
    </source>
</reference>
<dbReference type="SUPFAM" id="SSF52540">
    <property type="entry name" value="P-loop containing nucleoside triphosphate hydrolases"/>
    <property type="match status" value="1"/>
</dbReference>
<organism evidence="1 2">
    <name type="scientific">Metallosphaera hakonensis JCM 8857 = DSM 7519</name>
    <dbReference type="NCBI Taxonomy" id="1293036"/>
    <lineage>
        <taxon>Archaea</taxon>
        <taxon>Thermoproteota</taxon>
        <taxon>Thermoprotei</taxon>
        <taxon>Sulfolobales</taxon>
        <taxon>Sulfolobaceae</taxon>
        <taxon>Metallosphaera</taxon>
    </lineage>
</organism>
<proteinExistence type="predicted"/>
<evidence type="ECO:0000313" key="2">
    <source>
        <dbReference type="Proteomes" id="UP000247586"/>
    </source>
</evidence>
<sequence>MICNIPKVTVTTWSAKNVILAGPTYKRYLEKTLEAVKNKDVASIIGQPGMGKTTILRKTQEEIKGLSFFLDLASKAEIGDEFWEKVDHFKLKEMVLPTLRGKGGKLGYGFLKRITGVKFEDWLVKVCGKYDDLHLRLYCLDYSRNFDGMLRFLSDLKEVTEVTLLMDEVRESHIPEIHRLINAGLGIPIVMAIPTDSYSKVTDLAIRRRLDESRVSLDTALTPEDIREIIDAYCHSLVDDIFPIILSLWNGGELNTVSSMLQYIKSQAENFEKDCGDNLDCVRERVRSFHSLKNPDEDSREIEKLIREVLTSDSKEMEISYVHSRGKRVEAKGKNLVVGVFFIKDEKAFVGSVKLMNDDKEEDEEVNLLSEVRVVDHEKRSYEVAGRFVLTNSVKLKVPDTVTKITVSTLEAVRILHGDTEMLREILRSVHFVLDTGNLVNGGEKEILT</sequence>
<gene>
    <name evidence="1" type="ORF">DFR87_00360</name>
</gene>
<accession>A0A2U9IR08</accession>
<dbReference type="EMBL" id="CP029287">
    <property type="protein sequence ID" value="AWR98414.1"/>
    <property type="molecule type" value="Genomic_DNA"/>
</dbReference>